<dbReference type="InterPro" id="IPR001387">
    <property type="entry name" value="Cro/C1-type_HTH"/>
</dbReference>
<dbReference type="EMBL" id="CADIKZ010000005">
    <property type="protein sequence ID" value="CAB3858898.1"/>
    <property type="molecule type" value="Genomic_DNA"/>
</dbReference>
<dbReference type="RefSeq" id="WP_047991490.1">
    <property type="nucleotide sequence ID" value="NZ_CADIKZ010000005.1"/>
</dbReference>
<dbReference type="SUPFAM" id="SSF47413">
    <property type="entry name" value="lambda repressor-like DNA-binding domains"/>
    <property type="match status" value="1"/>
</dbReference>
<dbReference type="AlphaFoldDB" id="A0A6S7D3P4"/>
<proteinExistence type="predicted"/>
<dbReference type="Proteomes" id="UP000494203">
    <property type="component" value="Unassembled WGS sequence"/>
</dbReference>
<name>A0A6S7D3P4_9BURK</name>
<keyword evidence="3" id="KW-1185">Reference proteome</keyword>
<evidence type="ECO:0000259" key="1">
    <source>
        <dbReference type="Pfam" id="PF01381"/>
    </source>
</evidence>
<dbReference type="Pfam" id="PF01381">
    <property type="entry name" value="HTH_3"/>
    <property type="match status" value="1"/>
</dbReference>
<feature type="domain" description="HTH cro/C1-type" evidence="1">
    <location>
        <begin position="11"/>
        <end position="37"/>
    </location>
</feature>
<protein>
    <recommendedName>
        <fullName evidence="1">HTH cro/C1-type domain-containing protein</fullName>
    </recommendedName>
</protein>
<gene>
    <name evidence="2" type="ORF">LMG26788_02155</name>
</gene>
<sequence>MDWKSIIQDLCSLGLTQEQIAVEVGLKQPTIAGILSGAQKDMKWQNGERLRALHCRLAQQPNEGAHA</sequence>
<organism evidence="2 3">
    <name type="scientific">Achromobacter pulmonis</name>
    <dbReference type="NCBI Taxonomy" id="1389932"/>
    <lineage>
        <taxon>Bacteria</taxon>
        <taxon>Pseudomonadati</taxon>
        <taxon>Pseudomonadota</taxon>
        <taxon>Betaproteobacteria</taxon>
        <taxon>Burkholderiales</taxon>
        <taxon>Alcaligenaceae</taxon>
        <taxon>Achromobacter</taxon>
    </lineage>
</organism>
<reference evidence="2 3" key="1">
    <citation type="submission" date="2020-04" db="EMBL/GenBank/DDBJ databases">
        <authorList>
            <person name="De Canck E."/>
        </authorList>
    </citation>
    <scope>NUCLEOTIDE SEQUENCE [LARGE SCALE GENOMIC DNA]</scope>
    <source>
        <strain evidence="2 3">LMG 26788</strain>
    </source>
</reference>
<accession>A0A6S7D3P4</accession>
<evidence type="ECO:0000313" key="2">
    <source>
        <dbReference type="EMBL" id="CAB3858898.1"/>
    </source>
</evidence>
<evidence type="ECO:0000313" key="3">
    <source>
        <dbReference type="Proteomes" id="UP000494203"/>
    </source>
</evidence>
<dbReference type="GO" id="GO:0003677">
    <property type="term" value="F:DNA binding"/>
    <property type="evidence" value="ECO:0007669"/>
    <property type="project" value="InterPro"/>
</dbReference>
<dbReference type="InterPro" id="IPR010982">
    <property type="entry name" value="Lambda_DNA-bd_dom_sf"/>
</dbReference>